<organism evidence="1 2">
    <name type="scientific">Candidatus Azambacteria bacterium RIFCSPLOWO2_01_FULL_46_25</name>
    <dbReference type="NCBI Taxonomy" id="1797298"/>
    <lineage>
        <taxon>Bacteria</taxon>
        <taxon>Candidatus Azamiibacteriota</taxon>
    </lineage>
</organism>
<comment type="caution">
    <text evidence="1">The sequence shown here is derived from an EMBL/GenBank/DDBJ whole genome shotgun (WGS) entry which is preliminary data.</text>
</comment>
<dbReference type="EMBL" id="MEYS01000001">
    <property type="protein sequence ID" value="OGD34692.1"/>
    <property type="molecule type" value="Genomic_DNA"/>
</dbReference>
<name>A0A1F5BVQ7_9BACT</name>
<accession>A0A1F5BVQ7</accession>
<sequence>MREDLEELLNKKSIDEKEKELVFKFFLFLSKPQRERMFIIFRSYPEKIDLFVKILKTKLEIAGNSGSGLSEELLSLEKEQIKDLIA</sequence>
<evidence type="ECO:0000313" key="2">
    <source>
        <dbReference type="Proteomes" id="UP000176650"/>
    </source>
</evidence>
<protein>
    <submittedName>
        <fullName evidence="1">Uncharacterized protein</fullName>
    </submittedName>
</protein>
<dbReference type="STRING" id="1797298.A2988_04310"/>
<dbReference type="Proteomes" id="UP000176650">
    <property type="component" value="Unassembled WGS sequence"/>
</dbReference>
<gene>
    <name evidence="1" type="ORF">A2988_04310</name>
</gene>
<reference evidence="1 2" key="1">
    <citation type="journal article" date="2016" name="Nat. Commun.">
        <title>Thousands of microbial genomes shed light on interconnected biogeochemical processes in an aquifer system.</title>
        <authorList>
            <person name="Anantharaman K."/>
            <person name="Brown C.T."/>
            <person name="Hug L.A."/>
            <person name="Sharon I."/>
            <person name="Castelle C.J."/>
            <person name="Probst A.J."/>
            <person name="Thomas B.C."/>
            <person name="Singh A."/>
            <person name="Wilkins M.J."/>
            <person name="Karaoz U."/>
            <person name="Brodie E.L."/>
            <person name="Williams K.H."/>
            <person name="Hubbard S.S."/>
            <person name="Banfield J.F."/>
        </authorList>
    </citation>
    <scope>NUCLEOTIDE SEQUENCE [LARGE SCALE GENOMIC DNA]</scope>
</reference>
<evidence type="ECO:0000313" key="1">
    <source>
        <dbReference type="EMBL" id="OGD34692.1"/>
    </source>
</evidence>
<dbReference type="AlphaFoldDB" id="A0A1F5BVQ7"/>
<proteinExistence type="predicted"/>